<dbReference type="PANTHER" id="PTHR47870:SF1">
    <property type="entry name" value="CYTOCHROME C-TYPE BIOGENESIS PROTEIN CCMH"/>
    <property type="match status" value="1"/>
</dbReference>
<sequence>MVCQNQTLADSNARLARDLRERTYNMVRSGKSNNEIIEHMVERFGDFVLYRPPLKKTTVLLWFGPAIFLIIAVSTFWLYSHRTRRRPISDLSPVEREKAQRLLDE</sequence>
<comment type="similarity">
    <text evidence="1">Belongs to the CcmH/CycL/Ccl2/NrfF family.</text>
</comment>
<evidence type="ECO:0000256" key="6">
    <source>
        <dbReference type="ARBA" id="ARBA00023004"/>
    </source>
</evidence>
<keyword evidence="10" id="KW-1185">Reference proteome</keyword>
<dbReference type="GO" id="GO:0017004">
    <property type="term" value="P:cytochrome complex assembly"/>
    <property type="evidence" value="ECO:0007669"/>
    <property type="project" value="UniProtKB-KW"/>
</dbReference>
<keyword evidence="7" id="KW-0812">Transmembrane</keyword>
<keyword evidence="3" id="KW-0479">Metal-binding</keyword>
<dbReference type="CDD" id="cd16378">
    <property type="entry name" value="CcmH_N"/>
    <property type="match status" value="1"/>
</dbReference>
<evidence type="ECO:0000313" key="9">
    <source>
        <dbReference type="EMBL" id="CAI8038415.1"/>
    </source>
</evidence>
<evidence type="ECO:0000256" key="1">
    <source>
        <dbReference type="ARBA" id="ARBA00010342"/>
    </source>
</evidence>
<evidence type="ECO:0000313" key="10">
    <source>
        <dbReference type="Proteomes" id="UP001174909"/>
    </source>
</evidence>
<evidence type="ECO:0000259" key="8">
    <source>
        <dbReference type="Pfam" id="PF03918"/>
    </source>
</evidence>
<accession>A0AA35SYG5</accession>
<dbReference type="GO" id="GO:0046872">
    <property type="term" value="F:metal ion binding"/>
    <property type="evidence" value="ECO:0007669"/>
    <property type="project" value="UniProtKB-KW"/>
</dbReference>
<dbReference type="InterPro" id="IPR005616">
    <property type="entry name" value="CcmH/CycL/Ccl2/NrfF_N"/>
</dbReference>
<evidence type="ECO:0000256" key="7">
    <source>
        <dbReference type="SAM" id="Phobius"/>
    </source>
</evidence>
<evidence type="ECO:0000256" key="2">
    <source>
        <dbReference type="ARBA" id="ARBA00022617"/>
    </source>
</evidence>
<comment type="caution">
    <text evidence="9">The sequence shown here is derived from an EMBL/GenBank/DDBJ whole genome shotgun (WGS) entry which is preliminary data.</text>
</comment>
<dbReference type="Proteomes" id="UP001174909">
    <property type="component" value="Unassembled WGS sequence"/>
</dbReference>
<proteinExistence type="inferred from homology"/>
<evidence type="ECO:0000256" key="3">
    <source>
        <dbReference type="ARBA" id="ARBA00022723"/>
    </source>
</evidence>
<dbReference type="Pfam" id="PF03918">
    <property type="entry name" value="CcmH"/>
    <property type="match status" value="1"/>
</dbReference>
<organism evidence="9 10">
    <name type="scientific">Geodia barretti</name>
    <name type="common">Barrett's horny sponge</name>
    <dbReference type="NCBI Taxonomy" id="519541"/>
    <lineage>
        <taxon>Eukaryota</taxon>
        <taxon>Metazoa</taxon>
        <taxon>Porifera</taxon>
        <taxon>Demospongiae</taxon>
        <taxon>Heteroscleromorpha</taxon>
        <taxon>Tetractinellida</taxon>
        <taxon>Astrophorina</taxon>
        <taxon>Geodiidae</taxon>
        <taxon>Geodia</taxon>
    </lineage>
</organism>
<protein>
    <submittedName>
        <fullName evidence="9">Cytochrome c-type biogenesis protein CcmH</fullName>
    </submittedName>
</protein>
<reference evidence="9" key="1">
    <citation type="submission" date="2023-03" db="EMBL/GenBank/DDBJ databases">
        <authorList>
            <person name="Steffen K."/>
            <person name="Cardenas P."/>
        </authorList>
    </citation>
    <scope>NUCLEOTIDE SEQUENCE</scope>
</reference>
<dbReference type="InterPro" id="IPR051263">
    <property type="entry name" value="C-type_cytochrome_biogenesis"/>
</dbReference>
<dbReference type="AlphaFoldDB" id="A0AA35SYG5"/>
<dbReference type="Gene3D" id="1.10.8.640">
    <property type="entry name" value="Cytochrome C biogenesis protein"/>
    <property type="match status" value="1"/>
</dbReference>
<feature type="transmembrane region" description="Helical" evidence="7">
    <location>
        <begin position="59"/>
        <end position="79"/>
    </location>
</feature>
<dbReference type="EMBL" id="CASHTH010002987">
    <property type="protein sequence ID" value="CAI8038415.1"/>
    <property type="molecule type" value="Genomic_DNA"/>
</dbReference>
<keyword evidence="2" id="KW-0349">Heme</keyword>
<evidence type="ECO:0000256" key="5">
    <source>
        <dbReference type="ARBA" id="ARBA00022748"/>
    </source>
</evidence>
<dbReference type="PANTHER" id="PTHR47870">
    <property type="entry name" value="CYTOCHROME C-TYPE BIOGENESIS PROTEIN CCMH"/>
    <property type="match status" value="1"/>
</dbReference>
<keyword evidence="4" id="KW-0732">Signal</keyword>
<feature type="domain" description="CcmH/CycL/Ccl2/NrfF N-terminal" evidence="8">
    <location>
        <begin position="1"/>
        <end position="103"/>
    </location>
</feature>
<keyword evidence="7" id="KW-0472">Membrane</keyword>
<keyword evidence="7" id="KW-1133">Transmembrane helix</keyword>
<evidence type="ECO:0000256" key="4">
    <source>
        <dbReference type="ARBA" id="ARBA00022729"/>
    </source>
</evidence>
<dbReference type="InterPro" id="IPR038297">
    <property type="entry name" value="CcmH/CycL/NrfF/Ccl2_sf"/>
</dbReference>
<gene>
    <name evidence="9" type="ORF">GBAR_LOCUS21421</name>
</gene>
<name>A0AA35SYG5_GEOBA</name>
<keyword evidence="5" id="KW-0201">Cytochrome c-type biogenesis</keyword>
<keyword evidence="6" id="KW-0408">Iron</keyword>
<dbReference type="GO" id="GO:0005886">
    <property type="term" value="C:plasma membrane"/>
    <property type="evidence" value="ECO:0007669"/>
    <property type="project" value="TreeGrafter"/>
</dbReference>